<dbReference type="GO" id="GO:0005886">
    <property type="term" value="C:plasma membrane"/>
    <property type="evidence" value="ECO:0007669"/>
    <property type="project" value="UniProtKB-SubCell"/>
</dbReference>
<keyword evidence="3 11" id="KW-0645">Protease</keyword>
<accession>A0A2M6WHG8</accession>
<dbReference type="InterPro" id="IPR022919">
    <property type="entry name" value="Pept_M48_protease_HtpX"/>
</dbReference>
<name>A0A2M6WHG8_9BACT</name>
<dbReference type="InterPro" id="IPR001915">
    <property type="entry name" value="Peptidase_M48"/>
</dbReference>
<dbReference type="Proteomes" id="UP000228635">
    <property type="component" value="Unassembled WGS sequence"/>
</dbReference>
<feature type="binding site" evidence="11">
    <location>
        <position position="147"/>
    </location>
    <ligand>
        <name>Zn(2+)</name>
        <dbReference type="ChEBI" id="CHEBI:29105"/>
        <note>catalytic</note>
    </ligand>
</feature>
<dbReference type="CDD" id="cd07340">
    <property type="entry name" value="M48B_Htpx_like"/>
    <property type="match status" value="1"/>
</dbReference>
<organism evidence="13 14">
    <name type="scientific">Candidatus Harrisonbacteria bacterium CG10_big_fil_rev_8_21_14_0_10_42_17</name>
    <dbReference type="NCBI Taxonomy" id="1974584"/>
    <lineage>
        <taxon>Bacteria</taxon>
        <taxon>Candidatus Harrisoniibacteriota</taxon>
    </lineage>
</organism>
<evidence type="ECO:0000256" key="4">
    <source>
        <dbReference type="ARBA" id="ARBA00022692"/>
    </source>
</evidence>
<feature type="domain" description="Peptidase M48" evidence="12">
    <location>
        <begin position="78"/>
        <end position="297"/>
    </location>
</feature>
<evidence type="ECO:0000256" key="1">
    <source>
        <dbReference type="ARBA" id="ARBA00009779"/>
    </source>
</evidence>
<sequence length="299" mass="33332">MASLYTHKARNIRKTWLIFILFLGVVIGIGFLFAQVYQSSAILYFAIGFSLVMNIIAYWYSDKIVLRMANAKPVTRENARELYNIVENLAITAGLPTPKIYIVEDPAPNAFATGRDPKHAVVAVTTGLLERLDRSELEGVLAHEFSHIGNRDMLVSTVAIILVGFVSLLADIFFRSLFWGGGRRNNNDKNGGLFLVIGIVLSALAPFVATLMHLAISRRREFLADTSGALLTRYPEALASALEKISSDQHQLKTANNTTAHLWLSDPFKGKSKKFFLHSLFMTHPPVAERINILRNMKT</sequence>
<keyword evidence="6 11" id="KW-0378">Hydrolase</keyword>
<dbReference type="InterPro" id="IPR050083">
    <property type="entry name" value="HtpX_protease"/>
</dbReference>
<comment type="similarity">
    <text evidence="1 11">Belongs to the peptidase M48B family.</text>
</comment>
<dbReference type="EC" id="3.4.24.-" evidence="11"/>
<keyword evidence="7 11" id="KW-0862">Zinc</keyword>
<keyword evidence="9 11" id="KW-0482">Metalloprotease</keyword>
<dbReference type="PANTHER" id="PTHR43221:SF2">
    <property type="entry name" value="PROTEASE HTPX HOMOLOG"/>
    <property type="match status" value="1"/>
</dbReference>
<protein>
    <recommendedName>
        <fullName evidence="11">Protease HtpX homolog</fullName>
        <ecNumber evidence="11">3.4.24.-</ecNumber>
    </recommendedName>
</protein>
<evidence type="ECO:0000313" key="13">
    <source>
        <dbReference type="EMBL" id="PIT92232.1"/>
    </source>
</evidence>
<feature type="transmembrane region" description="Helical" evidence="11">
    <location>
        <begin position="16"/>
        <end position="36"/>
    </location>
</feature>
<feature type="active site" evidence="11">
    <location>
        <position position="144"/>
    </location>
</feature>
<evidence type="ECO:0000256" key="6">
    <source>
        <dbReference type="ARBA" id="ARBA00022801"/>
    </source>
</evidence>
<evidence type="ECO:0000256" key="9">
    <source>
        <dbReference type="ARBA" id="ARBA00023049"/>
    </source>
</evidence>
<comment type="caution">
    <text evidence="13">The sequence shown here is derived from an EMBL/GenBank/DDBJ whole genome shotgun (WGS) entry which is preliminary data.</text>
</comment>
<dbReference type="GO" id="GO:0008270">
    <property type="term" value="F:zinc ion binding"/>
    <property type="evidence" value="ECO:0007669"/>
    <property type="project" value="UniProtKB-UniRule"/>
</dbReference>
<keyword evidence="2 11" id="KW-1003">Cell membrane</keyword>
<feature type="binding site" evidence="11">
    <location>
        <position position="221"/>
    </location>
    <ligand>
        <name>Zn(2+)</name>
        <dbReference type="ChEBI" id="CHEBI:29105"/>
        <note>catalytic</note>
    </ligand>
</feature>
<evidence type="ECO:0000256" key="7">
    <source>
        <dbReference type="ARBA" id="ARBA00022833"/>
    </source>
</evidence>
<feature type="transmembrane region" description="Helical" evidence="11">
    <location>
        <begin position="194"/>
        <end position="216"/>
    </location>
</feature>
<evidence type="ECO:0000313" key="14">
    <source>
        <dbReference type="Proteomes" id="UP000228635"/>
    </source>
</evidence>
<proteinExistence type="inferred from homology"/>
<feature type="binding site" evidence="11">
    <location>
        <position position="143"/>
    </location>
    <ligand>
        <name>Zn(2+)</name>
        <dbReference type="ChEBI" id="CHEBI:29105"/>
        <note>catalytic</note>
    </ligand>
</feature>
<keyword evidence="4 11" id="KW-0812">Transmembrane</keyword>
<evidence type="ECO:0000259" key="12">
    <source>
        <dbReference type="Pfam" id="PF01435"/>
    </source>
</evidence>
<reference evidence="14" key="1">
    <citation type="submission" date="2017-09" db="EMBL/GenBank/DDBJ databases">
        <title>Depth-based differentiation of microbial function through sediment-hosted aquifers and enrichment of novel symbionts in the deep terrestrial subsurface.</title>
        <authorList>
            <person name="Probst A.J."/>
            <person name="Ladd B."/>
            <person name="Jarett J.K."/>
            <person name="Geller-Mcgrath D.E."/>
            <person name="Sieber C.M.K."/>
            <person name="Emerson J.B."/>
            <person name="Anantharaman K."/>
            <person name="Thomas B.C."/>
            <person name="Malmstrom R."/>
            <person name="Stieglmeier M."/>
            <person name="Klingl A."/>
            <person name="Woyke T."/>
            <person name="Ryan C.M."/>
            <person name="Banfield J.F."/>
        </authorList>
    </citation>
    <scope>NUCLEOTIDE SEQUENCE [LARGE SCALE GENOMIC DNA]</scope>
</reference>
<dbReference type="Pfam" id="PF01435">
    <property type="entry name" value="Peptidase_M48"/>
    <property type="match status" value="1"/>
</dbReference>
<dbReference type="EMBL" id="PFBA01000030">
    <property type="protein sequence ID" value="PIT92232.1"/>
    <property type="molecule type" value="Genomic_DNA"/>
</dbReference>
<feature type="transmembrane region" description="Helical" evidence="11">
    <location>
        <begin position="153"/>
        <end position="174"/>
    </location>
</feature>
<dbReference type="GO" id="GO:0004222">
    <property type="term" value="F:metalloendopeptidase activity"/>
    <property type="evidence" value="ECO:0007669"/>
    <property type="project" value="UniProtKB-UniRule"/>
</dbReference>
<keyword evidence="10 11" id="KW-0472">Membrane</keyword>
<evidence type="ECO:0000256" key="8">
    <source>
        <dbReference type="ARBA" id="ARBA00022989"/>
    </source>
</evidence>
<evidence type="ECO:0000256" key="2">
    <source>
        <dbReference type="ARBA" id="ARBA00022475"/>
    </source>
</evidence>
<dbReference type="HAMAP" id="MF_00188">
    <property type="entry name" value="Pept_M48_protease_HtpX"/>
    <property type="match status" value="1"/>
</dbReference>
<evidence type="ECO:0000256" key="5">
    <source>
        <dbReference type="ARBA" id="ARBA00022723"/>
    </source>
</evidence>
<keyword evidence="5 11" id="KW-0479">Metal-binding</keyword>
<dbReference type="GO" id="GO:0006508">
    <property type="term" value="P:proteolysis"/>
    <property type="evidence" value="ECO:0007669"/>
    <property type="project" value="UniProtKB-KW"/>
</dbReference>
<dbReference type="Gene3D" id="3.30.2010.10">
    <property type="entry name" value="Metalloproteases ('zincins'), catalytic domain"/>
    <property type="match status" value="1"/>
</dbReference>
<evidence type="ECO:0000256" key="11">
    <source>
        <dbReference type="HAMAP-Rule" id="MF_00188"/>
    </source>
</evidence>
<gene>
    <name evidence="11" type="primary">htpX</name>
    <name evidence="13" type="ORF">COU08_03585</name>
</gene>
<keyword evidence="8 11" id="KW-1133">Transmembrane helix</keyword>
<feature type="transmembrane region" description="Helical" evidence="11">
    <location>
        <begin position="42"/>
        <end position="60"/>
    </location>
</feature>
<evidence type="ECO:0000256" key="10">
    <source>
        <dbReference type="ARBA" id="ARBA00023136"/>
    </source>
</evidence>
<dbReference type="AlphaFoldDB" id="A0A2M6WHG8"/>
<comment type="subcellular location">
    <subcellularLocation>
        <location evidence="11">Cell membrane</location>
        <topology evidence="11">Multi-pass membrane protein</topology>
    </subcellularLocation>
</comment>
<evidence type="ECO:0000256" key="3">
    <source>
        <dbReference type="ARBA" id="ARBA00022670"/>
    </source>
</evidence>
<comment type="cofactor">
    <cofactor evidence="11">
        <name>Zn(2+)</name>
        <dbReference type="ChEBI" id="CHEBI:29105"/>
    </cofactor>
    <text evidence="11">Binds 1 zinc ion per subunit.</text>
</comment>
<dbReference type="PANTHER" id="PTHR43221">
    <property type="entry name" value="PROTEASE HTPX"/>
    <property type="match status" value="1"/>
</dbReference>